<comment type="similarity">
    <text evidence="2 7">Belongs to the phosphohexose mutase family.</text>
</comment>
<comment type="caution">
    <text evidence="12">The sequence shown here is derived from an EMBL/GenBank/DDBJ whole genome shotgun (WGS) entry which is preliminary data.</text>
</comment>
<dbReference type="CDD" id="cd05800">
    <property type="entry name" value="PGM_like2"/>
    <property type="match status" value="1"/>
</dbReference>
<keyword evidence="6" id="KW-0413">Isomerase</keyword>
<feature type="domain" description="Alpha-D-phosphohexomutase alpha/beta/alpha" evidence="11">
    <location>
        <begin position="259"/>
        <end position="371"/>
    </location>
</feature>
<evidence type="ECO:0000256" key="6">
    <source>
        <dbReference type="ARBA" id="ARBA00023235"/>
    </source>
</evidence>
<dbReference type="Pfam" id="PF02878">
    <property type="entry name" value="PGM_PMM_I"/>
    <property type="match status" value="1"/>
</dbReference>
<evidence type="ECO:0000313" key="13">
    <source>
        <dbReference type="Proteomes" id="UP000619838"/>
    </source>
</evidence>
<evidence type="ECO:0000256" key="5">
    <source>
        <dbReference type="ARBA" id="ARBA00022842"/>
    </source>
</evidence>
<dbReference type="InterPro" id="IPR005844">
    <property type="entry name" value="A-D-PHexomutase_a/b/a-I"/>
</dbReference>
<dbReference type="InterPro" id="IPR005843">
    <property type="entry name" value="A-D-PHexomutase_C"/>
</dbReference>
<evidence type="ECO:0000259" key="9">
    <source>
        <dbReference type="Pfam" id="PF02878"/>
    </source>
</evidence>
<feature type="domain" description="Alpha-D-phosphohexomutase alpha/beta/alpha" evidence="9">
    <location>
        <begin position="4"/>
        <end position="136"/>
    </location>
</feature>
<reference evidence="12 13" key="1">
    <citation type="journal article" date="2020" name="Microorganisms">
        <title>Simultaneous Genome Sequencing of Prosthecochloris ethylica and Desulfuromonas acetoxidans within a Syntrophic Mixture Reveals Unique Pili and Protein Interactions.</title>
        <authorList>
            <person name="Kyndt J.A."/>
            <person name="Van Beeumen J.J."/>
            <person name="Meyer T.E."/>
        </authorList>
    </citation>
    <scope>NUCLEOTIDE SEQUENCE [LARGE SCALE GENOMIC DNA]</scope>
    <source>
        <strain evidence="12 13">N3</strain>
    </source>
</reference>
<dbReference type="SUPFAM" id="SSF55957">
    <property type="entry name" value="Phosphoglucomutase, C-terminal domain"/>
    <property type="match status" value="1"/>
</dbReference>
<keyword evidence="5 7" id="KW-0460">Magnesium</keyword>
<organism evidence="12 13">
    <name type="scientific">Prosthecochloris ethylica</name>
    <dbReference type="NCBI Taxonomy" id="2743976"/>
    <lineage>
        <taxon>Bacteria</taxon>
        <taxon>Pseudomonadati</taxon>
        <taxon>Chlorobiota</taxon>
        <taxon>Chlorobiia</taxon>
        <taxon>Chlorobiales</taxon>
        <taxon>Chlorobiaceae</taxon>
        <taxon>Prosthecochloris</taxon>
    </lineage>
</organism>
<evidence type="ECO:0000259" key="11">
    <source>
        <dbReference type="Pfam" id="PF02880"/>
    </source>
</evidence>
<proteinExistence type="inferred from homology"/>
<dbReference type="PANTHER" id="PTHR45745">
    <property type="entry name" value="PHOSPHOMANNOMUTASE 45A"/>
    <property type="match status" value="1"/>
</dbReference>
<dbReference type="Pfam" id="PF02879">
    <property type="entry name" value="PGM_PMM_II"/>
    <property type="match status" value="1"/>
</dbReference>
<dbReference type="InterPro" id="IPR016055">
    <property type="entry name" value="A-D-PHexomutase_a/b/a-I/II/III"/>
</dbReference>
<sequence length="460" mass="51408">MQIRFGTDGWRAVIAREFTFDNLKTVTLAAAEYFLHHTDTSNGICVGYDTRFMSREFARFTADTLSSRGLNVLLSSTFTPTPAVSLYTRNKRLAGGIMITASHNPPTYNGFKVKDAYGGSAKPESIALIERYIDSVDVDEQLQPQKHLVEEVDLKQFYIDHLMSVIDIDLIRDSQLTIAHNAMFGAGQEILTGIFDESVISAYHCSRNPGFLDINPEPVPQNIGDFIDFFNEVQTDVGIINDGDADRIGMLDEHGSFVDSHKIFAILLKHLVEDRTMTGEVAKTFALTDLIDRICEKHGLRLHTLPVGFKYVSQLMTERNILIGGEESGGIGITSYLPERDGLYIGLLVMEIMARKKTTLSGLVQELFAEYGCRYYERHDLALSESRKQAIVSRASQGDFTRIANHRVTGFNDLDGYKYHFEGGWLLIRPSGTEPVLRLYCEADSPDTVSKALSFAETIA</sequence>
<name>A0ABR9XU66_9CHLB</name>
<evidence type="ECO:0000256" key="1">
    <source>
        <dbReference type="ARBA" id="ARBA00001946"/>
    </source>
</evidence>
<accession>A0ABR9XU66</accession>
<dbReference type="PRINTS" id="PR00509">
    <property type="entry name" value="PGMPMM"/>
</dbReference>
<keyword evidence="13" id="KW-1185">Reference proteome</keyword>
<dbReference type="InterPro" id="IPR005845">
    <property type="entry name" value="A-D-PHexomutase_a/b/a-II"/>
</dbReference>
<dbReference type="Gene3D" id="3.40.120.10">
    <property type="entry name" value="Alpha-D-Glucose-1,6-Bisphosphate, subunit A, domain 3"/>
    <property type="match status" value="3"/>
</dbReference>
<feature type="domain" description="Alpha-D-phosphohexomutase alpha/beta/alpha" evidence="10">
    <location>
        <begin position="157"/>
        <end position="255"/>
    </location>
</feature>
<evidence type="ECO:0000259" key="8">
    <source>
        <dbReference type="Pfam" id="PF00408"/>
    </source>
</evidence>
<feature type="domain" description="Alpha-D-phosphohexomutase C-terminal" evidence="8">
    <location>
        <begin position="413"/>
        <end position="449"/>
    </location>
</feature>
<dbReference type="InterPro" id="IPR005841">
    <property type="entry name" value="Alpha-D-phosphohexomutase_SF"/>
</dbReference>
<dbReference type="InterPro" id="IPR005846">
    <property type="entry name" value="A-D-PHexomutase_a/b/a-III"/>
</dbReference>
<evidence type="ECO:0000256" key="4">
    <source>
        <dbReference type="ARBA" id="ARBA00022723"/>
    </source>
</evidence>
<gene>
    <name evidence="12" type="ORF">INT08_10105</name>
</gene>
<dbReference type="SUPFAM" id="SSF53738">
    <property type="entry name" value="Phosphoglucomutase, first 3 domains"/>
    <property type="match status" value="2"/>
</dbReference>
<evidence type="ECO:0000259" key="10">
    <source>
        <dbReference type="Pfam" id="PF02879"/>
    </source>
</evidence>
<dbReference type="PANTHER" id="PTHR45745:SF1">
    <property type="entry name" value="PHOSPHOGLUCOMUTASE 2B-RELATED"/>
    <property type="match status" value="1"/>
</dbReference>
<evidence type="ECO:0000256" key="3">
    <source>
        <dbReference type="ARBA" id="ARBA00022553"/>
    </source>
</evidence>
<dbReference type="InterPro" id="IPR016066">
    <property type="entry name" value="A-D-PHexomutase_CS"/>
</dbReference>
<dbReference type="InterPro" id="IPR036900">
    <property type="entry name" value="A-D-PHexomutase_C_sf"/>
</dbReference>
<keyword evidence="4 7" id="KW-0479">Metal-binding</keyword>
<dbReference type="Pfam" id="PF02880">
    <property type="entry name" value="PGM_PMM_III"/>
    <property type="match status" value="1"/>
</dbReference>
<evidence type="ECO:0000256" key="2">
    <source>
        <dbReference type="ARBA" id="ARBA00010231"/>
    </source>
</evidence>
<dbReference type="RefSeq" id="WP_114607610.1">
    <property type="nucleotide sequence ID" value="NZ_JABVZQ010000006.1"/>
</dbReference>
<dbReference type="Proteomes" id="UP000619838">
    <property type="component" value="Unassembled WGS sequence"/>
</dbReference>
<dbReference type="PROSITE" id="PS00710">
    <property type="entry name" value="PGM_PMM"/>
    <property type="match status" value="1"/>
</dbReference>
<dbReference type="Pfam" id="PF00408">
    <property type="entry name" value="PGM_PMM_IV"/>
    <property type="match status" value="1"/>
</dbReference>
<comment type="cofactor">
    <cofactor evidence="1">
        <name>Mg(2+)</name>
        <dbReference type="ChEBI" id="CHEBI:18420"/>
    </cofactor>
</comment>
<evidence type="ECO:0000313" key="12">
    <source>
        <dbReference type="EMBL" id="MBF0637520.1"/>
    </source>
</evidence>
<dbReference type="Gene3D" id="3.30.310.50">
    <property type="entry name" value="Alpha-D-phosphohexomutase, C-terminal domain"/>
    <property type="match status" value="1"/>
</dbReference>
<dbReference type="EMBL" id="JADGII010000024">
    <property type="protein sequence ID" value="MBF0637520.1"/>
    <property type="molecule type" value="Genomic_DNA"/>
</dbReference>
<protein>
    <submittedName>
        <fullName evidence="12">Phosphoglucomutase/phosphomannomutase family protein</fullName>
    </submittedName>
</protein>
<keyword evidence="3" id="KW-0597">Phosphoprotein</keyword>
<evidence type="ECO:0000256" key="7">
    <source>
        <dbReference type="RuleBase" id="RU004326"/>
    </source>
</evidence>